<evidence type="ECO:0000313" key="1">
    <source>
        <dbReference type="EMBL" id="OON13606.1"/>
    </source>
</evidence>
<dbReference type="SUPFAM" id="SSF81321">
    <property type="entry name" value="Family A G protein-coupled receptor-like"/>
    <property type="match status" value="1"/>
</dbReference>
<name>A0A1S8WGP3_OPIVI</name>
<reference evidence="1 2" key="1">
    <citation type="submission" date="2015-03" db="EMBL/GenBank/DDBJ databases">
        <title>Draft genome of the nematode, Opisthorchis viverrini.</title>
        <authorList>
            <person name="Mitreva M."/>
        </authorList>
    </citation>
    <scope>NUCLEOTIDE SEQUENCE [LARGE SCALE GENOMIC DNA]</scope>
    <source>
        <strain evidence="1">Khon Kaen</strain>
    </source>
</reference>
<dbReference type="Proteomes" id="UP000243686">
    <property type="component" value="Unassembled WGS sequence"/>
</dbReference>
<evidence type="ECO:0000313" key="2">
    <source>
        <dbReference type="Proteomes" id="UP000243686"/>
    </source>
</evidence>
<proteinExistence type="predicted"/>
<dbReference type="Gene3D" id="1.20.1070.10">
    <property type="entry name" value="Rhodopsin 7-helix transmembrane proteins"/>
    <property type="match status" value="1"/>
</dbReference>
<gene>
    <name evidence="1" type="ORF">X801_10620</name>
</gene>
<organism evidence="1 2">
    <name type="scientific">Opisthorchis viverrini</name>
    <name type="common">Southeast Asian liver fluke</name>
    <dbReference type="NCBI Taxonomy" id="6198"/>
    <lineage>
        <taxon>Eukaryota</taxon>
        <taxon>Metazoa</taxon>
        <taxon>Spiralia</taxon>
        <taxon>Lophotrochozoa</taxon>
        <taxon>Platyhelminthes</taxon>
        <taxon>Trematoda</taxon>
        <taxon>Digenea</taxon>
        <taxon>Opisthorchiida</taxon>
        <taxon>Opisthorchiata</taxon>
        <taxon>Opisthorchiidae</taxon>
        <taxon>Opisthorchis</taxon>
    </lineage>
</organism>
<evidence type="ECO:0008006" key="3">
    <source>
        <dbReference type="Google" id="ProtNLM"/>
    </source>
</evidence>
<accession>A0A1S8WGP3</accession>
<dbReference type="EMBL" id="KV907271">
    <property type="protein sequence ID" value="OON13606.1"/>
    <property type="molecule type" value="Genomic_DNA"/>
</dbReference>
<protein>
    <recommendedName>
        <fullName evidence="3">G-protein coupled receptors family 1 profile domain-containing protein</fullName>
    </recommendedName>
</protein>
<sequence>MLISTDTHSFIITRYVNSTLNPIIYAIFNQEFRIPFKHLLLCHCRGINARLRSQRYAIEFGLGASTASCLPPQHPGVGENNGFPVSTVATKLPRSNSSVGARRPTCYVISTHGEQLTYLYHFDFGPEKARKQVQGSLLCSNHSRVQLHL</sequence>
<dbReference type="AlphaFoldDB" id="A0A1S8WGP3"/>
<keyword evidence="2" id="KW-1185">Reference proteome</keyword>